<dbReference type="CDD" id="cd12797">
    <property type="entry name" value="M23_peptidase"/>
    <property type="match status" value="1"/>
</dbReference>
<dbReference type="Proteomes" id="UP001595947">
    <property type="component" value="Unassembled WGS sequence"/>
</dbReference>
<dbReference type="PANTHER" id="PTHR21666:SF289">
    <property type="entry name" value="L-ALA--D-GLU ENDOPEPTIDASE"/>
    <property type="match status" value="1"/>
</dbReference>
<comment type="caution">
    <text evidence="5">The sequence shown here is derived from an EMBL/GenBank/DDBJ whole genome shotgun (WGS) entry which is preliminary data.</text>
</comment>
<dbReference type="Pfam" id="PF01551">
    <property type="entry name" value="Peptidase_M23"/>
    <property type="match status" value="1"/>
</dbReference>
<protein>
    <submittedName>
        <fullName evidence="5">Peptidoglycan DD-metalloendopeptidase family protein</fullName>
    </submittedName>
</protein>
<dbReference type="Gene3D" id="2.70.70.10">
    <property type="entry name" value="Glucose Permease (Domain IIA)"/>
    <property type="match status" value="1"/>
</dbReference>
<dbReference type="SUPFAM" id="SSF51261">
    <property type="entry name" value="Duplicated hybrid motif"/>
    <property type="match status" value="1"/>
</dbReference>
<dbReference type="RefSeq" id="WP_378038049.1">
    <property type="nucleotide sequence ID" value="NZ_JBHSIV010000026.1"/>
</dbReference>
<feature type="signal peptide" evidence="3">
    <location>
        <begin position="1"/>
        <end position="22"/>
    </location>
</feature>
<evidence type="ECO:0000259" key="4">
    <source>
        <dbReference type="Pfam" id="PF01551"/>
    </source>
</evidence>
<evidence type="ECO:0000256" key="3">
    <source>
        <dbReference type="SAM" id="SignalP"/>
    </source>
</evidence>
<organism evidence="5 6">
    <name type="scientific">Actinomycetospora atypica</name>
    <dbReference type="NCBI Taxonomy" id="1290095"/>
    <lineage>
        <taxon>Bacteria</taxon>
        <taxon>Bacillati</taxon>
        <taxon>Actinomycetota</taxon>
        <taxon>Actinomycetes</taxon>
        <taxon>Pseudonocardiales</taxon>
        <taxon>Pseudonocardiaceae</taxon>
        <taxon>Actinomycetospora</taxon>
    </lineage>
</organism>
<feature type="chain" id="PRO_5045967265" evidence="3">
    <location>
        <begin position="23"/>
        <end position="185"/>
    </location>
</feature>
<feature type="domain" description="M23ase beta-sheet core" evidence="4">
    <location>
        <begin position="68"/>
        <end position="157"/>
    </location>
</feature>
<dbReference type="PANTHER" id="PTHR21666">
    <property type="entry name" value="PEPTIDASE-RELATED"/>
    <property type="match status" value="1"/>
</dbReference>
<dbReference type="InterPro" id="IPR011055">
    <property type="entry name" value="Dup_hybrid_motif"/>
</dbReference>
<dbReference type="InterPro" id="IPR050570">
    <property type="entry name" value="Cell_wall_metabolism_enzyme"/>
</dbReference>
<evidence type="ECO:0000256" key="2">
    <source>
        <dbReference type="SAM" id="MobiDB-lite"/>
    </source>
</evidence>
<evidence type="ECO:0000313" key="5">
    <source>
        <dbReference type="EMBL" id="MFC5064706.1"/>
    </source>
</evidence>
<dbReference type="InterPro" id="IPR016047">
    <property type="entry name" value="M23ase_b-sheet_dom"/>
</dbReference>
<evidence type="ECO:0000313" key="6">
    <source>
        <dbReference type="Proteomes" id="UP001595947"/>
    </source>
</evidence>
<reference evidence="6" key="1">
    <citation type="journal article" date="2019" name="Int. J. Syst. Evol. Microbiol.">
        <title>The Global Catalogue of Microorganisms (GCM) 10K type strain sequencing project: providing services to taxonomists for standard genome sequencing and annotation.</title>
        <authorList>
            <consortium name="The Broad Institute Genomics Platform"/>
            <consortium name="The Broad Institute Genome Sequencing Center for Infectious Disease"/>
            <person name="Wu L."/>
            <person name="Ma J."/>
        </authorList>
    </citation>
    <scope>NUCLEOTIDE SEQUENCE [LARGE SCALE GENOMIC DNA]</scope>
    <source>
        <strain evidence="6">CGMCC 4.7093</strain>
    </source>
</reference>
<gene>
    <name evidence="5" type="ORF">ACFPBZ_20960</name>
</gene>
<dbReference type="EMBL" id="JBHSIV010000026">
    <property type="protein sequence ID" value="MFC5064706.1"/>
    <property type="molecule type" value="Genomic_DNA"/>
</dbReference>
<name>A0ABV9YVT0_9PSEU</name>
<proteinExistence type="predicted"/>
<sequence length="185" mass="18535">MRTLLTFLTTAALLLGAPVAHAAPPELPAIPVGVFGWPLGGMPTGAPASGAGTVARRFTPPPTPYGRGHRGADLVAAPGAPVTAAGPGVVVQAGPLAGRGVVSVVHAGALRTTYEPVAAVVAPGAVVARGTVLGTLDAGHAGCPAAACLHWGLRWARDAAPARERYLDPLLLVGLGRTRLWPVVR</sequence>
<evidence type="ECO:0000256" key="1">
    <source>
        <dbReference type="ARBA" id="ARBA00022729"/>
    </source>
</evidence>
<keyword evidence="6" id="KW-1185">Reference proteome</keyword>
<accession>A0ABV9YVT0</accession>
<keyword evidence="1 3" id="KW-0732">Signal</keyword>
<feature type="region of interest" description="Disordered" evidence="2">
    <location>
        <begin position="48"/>
        <end position="72"/>
    </location>
</feature>